<dbReference type="AlphaFoldDB" id="A0A3Q9G4C0"/>
<keyword evidence="1" id="KW-0805">Transcription regulation</keyword>
<dbReference type="InterPro" id="IPR036390">
    <property type="entry name" value="WH_DNA-bd_sf"/>
</dbReference>
<dbReference type="InterPro" id="IPR014036">
    <property type="entry name" value="DeoR-like_C"/>
</dbReference>
<evidence type="ECO:0000313" key="6">
    <source>
        <dbReference type="Proteomes" id="UP000280344"/>
    </source>
</evidence>
<dbReference type="InterPro" id="IPR050313">
    <property type="entry name" value="Carb_Metab_HTH_regulators"/>
</dbReference>
<dbReference type="Pfam" id="PF08220">
    <property type="entry name" value="HTH_DeoR"/>
    <property type="match status" value="1"/>
</dbReference>
<dbReference type="SUPFAM" id="SSF100950">
    <property type="entry name" value="NagB/RpiA/CoA transferase-like"/>
    <property type="match status" value="1"/>
</dbReference>
<dbReference type="Gene3D" id="1.10.10.10">
    <property type="entry name" value="Winged helix-like DNA-binding domain superfamily/Winged helix DNA-binding domain"/>
    <property type="match status" value="1"/>
</dbReference>
<evidence type="ECO:0000256" key="3">
    <source>
        <dbReference type="SAM" id="MobiDB-lite"/>
    </source>
</evidence>
<dbReference type="Proteomes" id="UP000280344">
    <property type="component" value="Chromosome"/>
</dbReference>
<evidence type="ECO:0000313" key="5">
    <source>
        <dbReference type="EMBL" id="AZQ77209.1"/>
    </source>
</evidence>
<accession>A0A3Q9G4C0</accession>
<keyword evidence="6" id="KW-1185">Reference proteome</keyword>
<protein>
    <submittedName>
        <fullName evidence="5">DeoR/GlpR transcriptional regulator</fullName>
    </submittedName>
</protein>
<dbReference type="GO" id="GO:0003700">
    <property type="term" value="F:DNA-binding transcription factor activity"/>
    <property type="evidence" value="ECO:0007669"/>
    <property type="project" value="InterPro"/>
</dbReference>
<dbReference type="InterPro" id="IPR037171">
    <property type="entry name" value="NagB/RpiA_transferase-like"/>
</dbReference>
<dbReference type="Pfam" id="PF00455">
    <property type="entry name" value="DeoRC"/>
    <property type="match status" value="1"/>
</dbReference>
<reference evidence="5 6" key="1">
    <citation type="submission" date="2018-12" db="EMBL/GenBank/DDBJ databases">
        <title>Complete genome sequence of Flaviflexus sp. H23T48.</title>
        <authorList>
            <person name="Bae J.-W."/>
            <person name="Lee J.-Y."/>
        </authorList>
    </citation>
    <scope>NUCLEOTIDE SEQUENCE [LARGE SCALE GENOMIC DNA]</scope>
    <source>
        <strain evidence="5 6">H23T48</strain>
    </source>
</reference>
<organism evidence="5 6">
    <name type="scientific">Flaviflexus ciconiae</name>
    <dbReference type="NCBI Taxonomy" id="2496867"/>
    <lineage>
        <taxon>Bacteria</taxon>
        <taxon>Bacillati</taxon>
        <taxon>Actinomycetota</taxon>
        <taxon>Actinomycetes</taxon>
        <taxon>Actinomycetales</taxon>
        <taxon>Actinomycetaceae</taxon>
        <taxon>Flaviflexus</taxon>
    </lineage>
</organism>
<dbReference type="InterPro" id="IPR036388">
    <property type="entry name" value="WH-like_DNA-bd_sf"/>
</dbReference>
<feature type="region of interest" description="Disordered" evidence="3">
    <location>
        <begin position="1"/>
        <end position="42"/>
    </location>
</feature>
<dbReference type="SMART" id="SM00420">
    <property type="entry name" value="HTH_DEOR"/>
    <property type="match status" value="1"/>
</dbReference>
<sequence length="292" mass="31630">MLSTRLSRSTSTRPSTTSIASARTRNGADVSEASRGATVSVSKQQRQDELARLIYERGSIRTDELIELFDVSPMTLYRDLATLESKRLVRRSRGEVAAVTNSTSETPISFRLVQDVSAKAKIAKVAAEILADYSTIFLDDSTTALAIVDLLPDVQQKTYITNSLAVSRALSQSVQGKLISLGGTYNPQLDAFFGPTATKEITNLNPSAVVVGAASVQNFAVYHPYAEVGSFKSLAMSQAEFSVLVVAAPKFKRTSLHKMAEISDFDCVITDDGIDEETLAELRGETHVIVAR</sequence>
<evidence type="ECO:0000256" key="1">
    <source>
        <dbReference type="ARBA" id="ARBA00023015"/>
    </source>
</evidence>
<evidence type="ECO:0000259" key="4">
    <source>
        <dbReference type="PROSITE" id="PS51000"/>
    </source>
</evidence>
<dbReference type="EMBL" id="CP034593">
    <property type="protein sequence ID" value="AZQ77209.1"/>
    <property type="molecule type" value="Genomic_DNA"/>
</dbReference>
<feature type="domain" description="HTH deoR-type" evidence="4">
    <location>
        <begin position="43"/>
        <end position="98"/>
    </location>
</feature>
<feature type="compositionally biased region" description="Low complexity" evidence="3">
    <location>
        <begin position="1"/>
        <end position="25"/>
    </location>
</feature>
<dbReference type="PANTHER" id="PTHR30363">
    <property type="entry name" value="HTH-TYPE TRANSCRIPTIONAL REGULATOR SRLR-RELATED"/>
    <property type="match status" value="1"/>
</dbReference>
<dbReference type="KEGG" id="flh:EJ997_07540"/>
<keyword evidence="2" id="KW-0804">Transcription</keyword>
<gene>
    <name evidence="5" type="ORF">EJ997_07540</name>
</gene>
<dbReference type="InterPro" id="IPR001034">
    <property type="entry name" value="DeoR_HTH"/>
</dbReference>
<dbReference type="SMART" id="SM01134">
    <property type="entry name" value="DeoRC"/>
    <property type="match status" value="1"/>
</dbReference>
<name>A0A3Q9G4C0_9ACTO</name>
<dbReference type="OrthoDB" id="7688673at2"/>
<evidence type="ECO:0000256" key="2">
    <source>
        <dbReference type="ARBA" id="ARBA00023163"/>
    </source>
</evidence>
<dbReference type="PANTHER" id="PTHR30363:SF8">
    <property type="entry name" value="DEOXYRIBOSE OPERON REPRESSOR"/>
    <property type="match status" value="1"/>
</dbReference>
<dbReference type="PROSITE" id="PS51000">
    <property type="entry name" value="HTH_DEOR_2"/>
    <property type="match status" value="1"/>
</dbReference>
<proteinExistence type="predicted"/>
<dbReference type="SUPFAM" id="SSF46785">
    <property type="entry name" value="Winged helix' DNA-binding domain"/>
    <property type="match status" value="1"/>
</dbReference>